<evidence type="ECO:0000256" key="1">
    <source>
        <dbReference type="SAM" id="MobiDB-lite"/>
    </source>
</evidence>
<proteinExistence type="predicted"/>
<dbReference type="EMBL" id="JAPFFK010000009">
    <property type="protein sequence ID" value="KAJ6744657.1"/>
    <property type="molecule type" value="Genomic_DNA"/>
</dbReference>
<name>A0A9Q0ZS86_SALPP</name>
<dbReference type="Proteomes" id="UP001151532">
    <property type="component" value="Chromosome 19"/>
</dbReference>
<feature type="transmembrane region" description="Helical" evidence="2">
    <location>
        <begin position="74"/>
        <end position="96"/>
    </location>
</feature>
<keyword evidence="2" id="KW-0472">Membrane</keyword>
<dbReference type="AlphaFoldDB" id="A0A9Q0ZS86"/>
<organism evidence="3 4">
    <name type="scientific">Salix purpurea</name>
    <name type="common">Purple osier willow</name>
    <dbReference type="NCBI Taxonomy" id="77065"/>
    <lineage>
        <taxon>Eukaryota</taxon>
        <taxon>Viridiplantae</taxon>
        <taxon>Streptophyta</taxon>
        <taxon>Embryophyta</taxon>
        <taxon>Tracheophyta</taxon>
        <taxon>Spermatophyta</taxon>
        <taxon>Magnoliopsida</taxon>
        <taxon>eudicotyledons</taxon>
        <taxon>Gunneridae</taxon>
        <taxon>Pentapetalae</taxon>
        <taxon>rosids</taxon>
        <taxon>fabids</taxon>
        <taxon>Malpighiales</taxon>
        <taxon>Salicaceae</taxon>
        <taxon>Saliceae</taxon>
        <taxon>Salix</taxon>
    </lineage>
</organism>
<reference evidence="3" key="2">
    <citation type="journal article" date="2023" name="Int. J. Mol. Sci.">
        <title>De Novo Assembly and Annotation of 11 Diverse Shrub Willow (Salix) Genomes Reveals Novel Gene Organization in Sex-Linked Regions.</title>
        <authorList>
            <person name="Hyden B."/>
            <person name="Feng K."/>
            <person name="Yates T.B."/>
            <person name="Jawdy S."/>
            <person name="Cereghino C."/>
            <person name="Smart L.B."/>
            <person name="Muchero W."/>
        </authorList>
    </citation>
    <scope>NUCLEOTIDE SEQUENCE</scope>
    <source>
        <tissue evidence="3">Shoot tip</tissue>
    </source>
</reference>
<reference evidence="3" key="1">
    <citation type="submission" date="2022-11" db="EMBL/GenBank/DDBJ databases">
        <authorList>
            <person name="Hyden B.L."/>
            <person name="Feng K."/>
            <person name="Yates T."/>
            <person name="Jawdy S."/>
            <person name="Smart L.B."/>
            <person name="Muchero W."/>
        </authorList>
    </citation>
    <scope>NUCLEOTIDE SEQUENCE</scope>
    <source>
        <tissue evidence="3">Shoot tip</tissue>
    </source>
</reference>
<keyword evidence="2" id="KW-1133">Transmembrane helix</keyword>
<evidence type="ECO:0000313" key="3">
    <source>
        <dbReference type="EMBL" id="KAJ6744657.1"/>
    </source>
</evidence>
<gene>
    <name evidence="3" type="ORF">OIU79_030894</name>
</gene>
<feature type="region of interest" description="Disordered" evidence="1">
    <location>
        <begin position="51"/>
        <end position="70"/>
    </location>
</feature>
<accession>A0A9Q0ZS86</accession>
<keyword evidence="2" id="KW-0812">Transmembrane</keyword>
<sequence length="97" mass="10464">MDNSVEKTRMKFKQDSLSGAVEEMSVDWRGRICNSKHGGMAAAVFVLGLSLSPSSSSSSSSTSSSSSHPPSKCVFLYVIVINIIKIPHYIINLVCIL</sequence>
<protein>
    <submittedName>
        <fullName evidence="3">Uncharacterized protein</fullName>
    </submittedName>
</protein>
<evidence type="ECO:0000313" key="4">
    <source>
        <dbReference type="Proteomes" id="UP001151532"/>
    </source>
</evidence>
<feature type="transmembrane region" description="Helical" evidence="2">
    <location>
        <begin position="38"/>
        <end position="54"/>
    </location>
</feature>
<keyword evidence="4" id="KW-1185">Reference proteome</keyword>
<evidence type="ECO:0000256" key="2">
    <source>
        <dbReference type="SAM" id="Phobius"/>
    </source>
</evidence>
<comment type="caution">
    <text evidence="3">The sequence shown here is derived from an EMBL/GenBank/DDBJ whole genome shotgun (WGS) entry which is preliminary data.</text>
</comment>